<comment type="caution">
    <text evidence="2">The sequence shown here is derived from an EMBL/GenBank/DDBJ whole genome shotgun (WGS) entry which is preliminary data.</text>
</comment>
<feature type="domain" description="ABM" evidence="1">
    <location>
        <begin position="3"/>
        <end position="91"/>
    </location>
</feature>
<organism evidence="2 3">
    <name type="scientific">Mucilaginibacter pocheonensis</name>
    <dbReference type="NCBI Taxonomy" id="398050"/>
    <lineage>
        <taxon>Bacteria</taxon>
        <taxon>Pseudomonadati</taxon>
        <taxon>Bacteroidota</taxon>
        <taxon>Sphingobacteriia</taxon>
        <taxon>Sphingobacteriales</taxon>
        <taxon>Sphingobacteriaceae</taxon>
        <taxon>Mucilaginibacter</taxon>
    </lineage>
</organism>
<dbReference type="Proteomes" id="UP001247620">
    <property type="component" value="Unassembled WGS sequence"/>
</dbReference>
<proteinExistence type="predicted"/>
<name>A0ABU1TCC1_9SPHI</name>
<evidence type="ECO:0000259" key="1">
    <source>
        <dbReference type="PROSITE" id="PS51725"/>
    </source>
</evidence>
<gene>
    <name evidence="2" type="ORF">J2W55_002322</name>
</gene>
<dbReference type="SUPFAM" id="SSF54909">
    <property type="entry name" value="Dimeric alpha+beta barrel"/>
    <property type="match status" value="1"/>
</dbReference>
<keyword evidence="2" id="KW-0560">Oxidoreductase</keyword>
<dbReference type="InterPro" id="IPR050744">
    <property type="entry name" value="AI-2_Isomerase_LsrG"/>
</dbReference>
<sequence length="96" mass="10986">MSIYLTAIIKSKQGYADALKPFLQELVNQSKKEAACLQYDLHQVEDNPEIYIFHEEWQDAAGLQLHNSQPHIQSFLAVSAELREGDIIIYKTQPVN</sequence>
<dbReference type="Pfam" id="PF03992">
    <property type="entry name" value="ABM"/>
    <property type="match status" value="1"/>
</dbReference>
<evidence type="ECO:0000313" key="2">
    <source>
        <dbReference type="EMBL" id="MDR6942480.1"/>
    </source>
</evidence>
<keyword evidence="3" id="KW-1185">Reference proteome</keyword>
<dbReference type="RefSeq" id="WP_310095739.1">
    <property type="nucleotide sequence ID" value="NZ_JAVDUU010000002.1"/>
</dbReference>
<keyword evidence="2" id="KW-0503">Monooxygenase</keyword>
<reference evidence="2 3" key="1">
    <citation type="submission" date="2023-07" db="EMBL/GenBank/DDBJ databases">
        <title>Sorghum-associated microbial communities from plants grown in Nebraska, USA.</title>
        <authorList>
            <person name="Schachtman D."/>
        </authorList>
    </citation>
    <scope>NUCLEOTIDE SEQUENCE [LARGE SCALE GENOMIC DNA]</scope>
    <source>
        <strain evidence="2 3">3262</strain>
    </source>
</reference>
<dbReference type="EMBL" id="JAVDUU010000002">
    <property type="protein sequence ID" value="MDR6942480.1"/>
    <property type="molecule type" value="Genomic_DNA"/>
</dbReference>
<dbReference type="InterPro" id="IPR007138">
    <property type="entry name" value="ABM_dom"/>
</dbReference>
<dbReference type="PROSITE" id="PS51725">
    <property type="entry name" value="ABM"/>
    <property type="match status" value="1"/>
</dbReference>
<dbReference type="Gene3D" id="3.30.70.100">
    <property type="match status" value="1"/>
</dbReference>
<protein>
    <submittedName>
        <fullName evidence="2">Quinol monooxygenase YgiN</fullName>
    </submittedName>
</protein>
<dbReference type="InterPro" id="IPR011008">
    <property type="entry name" value="Dimeric_a/b-barrel"/>
</dbReference>
<dbReference type="GO" id="GO:0004497">
    <property type="term" value="F:monooxygenase activity"/>
    <property type="evidence" value="ECO:0007669"/>
    <property type="project" value="UniProtKB-KW"/>
</dbReference>
<dbReference type="PANTHER" id="PTHR33336:SF15">
    <property type="entry name" value="ABM DOMAIN-CONTAINING PROTEIN"/>
    <property type="match status" value="1"/>
</dbReference>
<accession>A0ABU1TCC1</accession>
<evidence type="ECO:0000313" key="3">
    <source>
        <dbReference type="Proteomes" id="UP001247620"/>
    </source>
</evidence>
<dbReference type="PANTHER" id="PTHR33336">
    <property type="entry name" value="QUINOL MONOOXYGENASE YGIN-RELATED"/>
    <property type="match status" value="1"/>
</dbReference>